<evidence type="ECO:0000313" key="1">
    <source>
        <dbReference type="EMBL" id="QCW81011.1"/>
    </source>
</evidence>
<dbReference type="AlphaFoldDB" id="A0A4P9ULJ3"/>
<sequence length="93" mass="10449">MEEFTIIGFLDAGVKYIEKSGKFCLVCLTEDYERLVIWSDEYNTANLSAVSGKPLPFVILCEVMEPEGPSAAAYGDVYWVDEDSDLIVIDRMI</sequence>
<dbReference type="EMBL" id="CP035467">
    <property type="protein sequence ID" value="QCW81011.1"/>
    <property type="molecule type" value="Genomic_DNA"/>
</dbReference>
<keyword evidence="2" id="KW-1185">Reference proteome</keyword>
<dbReference type="Proteomes" id="UP000305881">
    <property type="component" value="Chromosome"/>
</dbReference>
<reference evidence="2" key="1">
    <citation type="journal article" date="2019" name="J. Bacteriol.">
        <title>A Mutagenic Screen Identifies a TonB-Dependent Receptor Required for the Lanthanide Metal Switch in the Type I Methanotroph 'Methylotuvimicrobium buryatense' 5GB1C.</title>
        <authorList>
            <person name="Groom J.D."/>
            <person name="Ford S.M."/>
            <person name="Pesesky M.W."/>
            <person name="Lidstrom M.E."/>
        </authorList>
    </citation>
    <scope>NUCLEOTIDE SEQUENCE [LARGE SCALE GENOMIC DNA]</scope>
    <source>
        <strain evidence="2">5GB1C</strain>
    </source>
</reference>
<dbReference type="STRING" id="675511.GCA_000341735_02776"/>
<organism evidence="1 2">
    <name type="scientific">Methylotuvimicrobium buryatense</name>
    <name type="common">Methylomicrobium buryatense</name>
    <dbReference type="NCBI Taxonomy" id="95641"/>
    <lineage>
        <taxon>Bacteria</taxon>
        <taxon>Pseudomonadati</taxon>
        <taxon>Pseudomonadota</taxon>
        <taxon>Gammaproteobacteria</taxon>
        <taxon>Methylococcales</taxon>
        <taxon>Methylococcaceae</taxon>
        <taxon>Methylotuvimicrobium</taxon>
    </lineage>
</organism>
<name>A0A4P9ULJ3_METBY</name>
<gene>
    <name evidence="1" type="ORF">EQU24_01135</name>
</gene>
<accession>A0A4P9ULJ3</accession>
<dbReference type="KEGG" id="mbur:EQU24_01135"/>
<proteinExistence type="predicted"/>
<dbReference type="RefSeq" id="WP_017841271.1">
    <property type="nucleotide sequence ID" value="NZ_CP035467.1"/>
</dbReference>
<protein>
    <submittedName>
        <fullName evidence="1">Uncharacterized protein</fullName>
    </submittedName>
</protein>
<evidence type="ECO:0000313" key="2">
    <source>
        <dbReference type="Proteomes" id="UP000305881"/>
    </source>
</evidence>